<sequence>MRASAVYQRPRTGAALGNVATVAIIYTRPELLRTPVVSNAANRTQQKSANAPKTLVTSQSKTVTARVIQPVGKAAPKPPLLQNFRAPATNAWSRTPARAVSEPAKAIRAPPASAKQGIPAGPLLAKTYPHHHVDADGQKPEFAQLAADLGKQERGRPPNGHPTPSRSVRT</sequence>
<gene>
    <name evidence="2" type="ORF">EVAR_77027_1</name>
</gene>
<dbReference type="AlphaFoldDB" id="A0A4C1T2Z4"/>
<dbReference type="Proteomes" id="UP000299102">
    <property type="component" value="Unassembled WGS sequence"/>
</dbReference>
<reference evidence="2 3" key="1">
    <citation type="journal article" date="2019" name="Commun. Biol.">
        <title>The bagworm genome reveals a unique fibroin gene that provides high tensile strength.</title>
        <authorList>
            <person name="Kono N."/>
            <person name="Nakamura H."/>
            <person name="Ohtoshi R."/>
            <person name="Tomita M."/>
            <person name="Numata K."/>
            <person name="Arakawa K."/>
        </authorList>
    </citation>
    <scope>NUCLEOTIDE SEQUENCE [LARGE SCALE GENOMIC DNA]</scope>
</reference>
<evidence type="ECO:0000256" key="1">
    <source>
        <dbReference type="SAM" id="MobiDB-lite"/>
    </source>
</evidence>
<evidence type="ECO:0000313" key="3">
    <source>
        <dbReference type="Proteomes" id="UP000299102"/>
    </source>
</evidence>
<proteinExistence type="predicted"/>
<keyword evidence="3" id="KW-1185">Reference proteome</keyword>
<feature type="region of interest" description="Disordered" evidence="1">
    <location>
        <begin position="89"/>
        <end position="170"/>
    </location>
</feature>
<comment type="caution">
    <text evidence="2">The sequence shown here is derived from an EMBL/GenBank/DDBJ whole genome shotgun (WGS) entry which is preliminary data.</text>
</comment>
<organism evidence="2 3">
    <name type="scientific">Eumeta variegata</name>
    <name type="common">Bagworm moth</name>
    <name type="synonym">Eumeta japonica</name>
    <dbReference type="NCBI Taxonomy" id="151549"/>
    <lineage>
        <taxon>Eukaryota</taxon>
        <taxon>Metazoa</taxon>
        <taxon>Ecdysozoa</taxon>
        <taxon>Arthropoda</taxon>
        <taxon>Hexapoda</taxon>
        <taxon>Insecta</taxon>
        <taxon>Pterygota</taxon>
        <taxon>Neoptera</taxon>
        <taxon>Endopterygota</taxon>
        <taxon>Lepidoptera</taxon>
        <taxon>Glossata</taxon>
        <taxon>Ditrysia</taxon>
        <taxon>Tineoidea</taxon>
        <taxon>Psychidae</taxon>
        <taxon>Oiketicinae</taxon>
        <taxon>Eumeta</taxon>
    </lineage>
</organism>
<protein>
    <submittedName>
        <fullName evidence="2">Uncharacterized protein</fullName>
    </submittedName>
</protein>
<accession>A0A4C1T2Z4</accession>
<evidence type="ECO:0000313" key="2">
    <source>
        <dbReference type="EMBL" id="GBP07930.1"/>
    </source>
</evidence>
<name>A0A4C1T2Z4_EUMVA</name>
<dbReference type="EMBL" id="BGZK01004261">
    <property type="protein sequence ID" value="GBP07930.1"/>
    <property type="molecule type" value="Genomic_DNA"/>
</dbReference>